<organism evidence="3">
    <name type="scientific">Gongylonema pulchrum</name>
    <dbReference type="NCBI Taxonomy" id="637853"/>
    <lineage>
        <taxon>Eukaryota</taxon>
        <taxon>Metazoa</taxon>
        <taxon>Ecdysozoa</taxon>
        <taxon>Nematoda</taxon>
        <taxon>Chromadorea</taxon>
        <taxon>Rhabditida</taxon>
        <taxon>Spirurina</taxon>
        <taxon>Spiruromorpha</taxon>
        <taxon>Spiruroidea</taxon>
        <taxon>Gongylonematidae</taxon>
        <taxon>Gongylonema</taxon>
    </lineage>
</organism>
<gene>
    <name evidence="1" type="ORF">GPUH_LOCUS22580</name>
</gene>
<accession>A0A183ENN9</accession>
<dbReference type="OrthoDB" id="2016913at2759"/>
<evidence type="ECO:0000313" key="1">
    <source>
        <dbReference type="EMBL" id="VDN40242.1"/>
    </source>
</evidence>
<evidence type="ECO:0000313" key="2">
    <source>
        <dbReference type="Proteomes" id="UP000271098"/>
    </source>
</evidence>
<keyword evidence="2" id="KW-1185">Reference proteome</keyword>
<dbReference type="AlphaFoldDB" id="A0A183ENN9"/>
<dbReference type="Proteomes" id="UP000271098">
    <property type="component" value="Unassembled WGS sequence"/>
</dbReference>
<evidence type="ECO:0000313" key="3">
    <source>
        <dbReference type="WBParaSite" id="GPUH_0002260701-mRNA-1"/>
    </source>
</evidence>
<dbReference type="WBParaSite" id="GPUH_0002260701-mRNA-1">
    <property type="protein sequence ID" value="GPUH_0002260701-mRNA-1"/>
    <property type="gene ID" value="GPUH_0002260701"/>
</dbReference>
<sequence>MESVLYLLERIADHMSENDATAISQILEHCSLLLSWKFVASQSGAKQLGKSLMDLLYSLQHLISIGKTADDQETLCMGLALMFMDITGCTSNALKVLETYAGNRSSPLPVLDRVMQKCYNYFVNSGNPRNLRIHALRCVGQSLAVQDTDYMLKSLDQILIPRLRALQMIVEGRMATSSQSTQSLEEECVFELAVLSALIATQKPRSEASKDDIEVVESSQSDEKSPKTNVVYTILCQCLPLLLNLLRNFSSSEILVEKTCDVLRSGLIAAVQDESTQTLADSYCDILDFIILRHPSAACVLAKAMIFVMVTASTKIVTHIATWFKNIDEKMNEFNEAYIELAYHVVKKHWRLLVVAPSSVAYTFLQATRNIVLKILGTSMDTSLCRKSSLLLLVMIRNVTNSKTFSEVLQETDYHLINVIFCRLQTEAIRPIAEALSEILMLLARSNPHRIRSVFQLGSQASFRAEILAVRSPAKCQPWAEVPTLTHIWAPSTST</sequence>
<dbReference type="InterPro" id="IPR016024">
    <property type="entry name" value="ARM-type_fold"/>
</dbReference>
<reference evidence="1 2" key="2">
    <citation type="submission" date="2018-11" db="EMBL/GenBank/DDBJ databases">
        <authorList>
            <consortium name="Pathogen Informatics"/>
        </authorList>
    </citation>
    <scope>NUCLEOTIDE SEQUENCE [LARGE SCALE GENOMIC DNA]</scope>
</reference>
<reference evidence="3" key="1">
    <citation type="submission" date="2016-06" db="UniProtKB">
        <authorList>
            <consortium name="WormBaseParasite"/>
        </authorList>
    </citation>
    <scope>IDENTIFICATION</scope>
</reference>
<dbReference type="EMBL" id="UYRT01095425">
    <property type="protein sequence ID" value="VDN40242.1"/>
    <property type="molecule type" value="Genomic_DNA"/>
</dbReference>
<name>A0A183ENN9_9BILA</name>
<protein>
    <submittedName>
        <fullName evidence="3">Thyroid adenoma-associated protein homolog</fullName>
    </submittedName>
</protein>
<proteinExistence type="predicted"/>
<dbReference type="InterPro" id="IPR011989">
    <property type="entry name" value="ARM-like"/>
</dbReference>
<dbReference type="Gene3D" id="1.25.10.10">
    <property type="entry name" value="Leucine-rich Repeat Variant"/>
    <property type="match status" value="1"/>
</dbReference>
<dbReference type="SUPFAM" id="SSF48371">
    <property type="entry name" value="ARM repeat"/>
    <property type="match status" value="1"/>
</dbReference>